<dbReference type="PANTHER" id="PTHR11552">
    <property type="entry name" value="GLUCOSE-METHANOL-CHOLINE GMC OXIDOREDUCTASE"/>
    <property type="match status" value="1"/>
</dbReference>
<dbReference type="InterPro" id="IPR036188">
    <property type="entry name" value="FAD/NAD-bd_sf"/>
</dbReference>
<dbReference type="PIRSF" id="PIRSF000137">
    <property type="entry name" value="Alcohol_oxidase"/>
    <property type="match status" value="1"/>
</dbReference>
<gene>
    <name evidence="9" type="ORF">DES47_101227</name>
</gene>
<dbReference type="InterPro" id="IPR012132">
    <property type="entry name" value="GMC_OxRdtase"/>
</dbReference>
<dbReference type="AlphaFoldDB" id="A0A4R6QRQ2"/>
<dbReference type="InterPro" id="IPR007867">
    <property type="entry name" value="GMC_OxRtase_C"/>
</dbReference>
<evidence type="ECO:0000256" key="3">
    <source>
        <dbReference type="ARBA" id="ARBA00022630"/>
    </source>
</evidence>
<dbReference type="Gene3D" id="3.30.560.10">
    <property type="entry name" value="Glucose Oxidase, domain 3"/>
    <property type="match status" value="1"/>
</dbReference>
<dbReference type="FunCoup" id="A0A4R6QRQ2">
    <property type="interactions" value="247"/>
</dbReference>
<comment type="caution">
    <text evidence="9">The sequence shown here is derived from an EMBL/GenBank/DDBJ whole genome shotgun (WGS) entry which is preliminary data.</text>
</comment>
<dbReference type="Proteomes" id="UP000295361">
    <property type="component" value="Unassembled WGS sequence"/>
</dbReference>
<proteinExistence type="inferred from homology"/>
<evidence type="ECO:0000313" key="9">
    <source>
        <dbReference type="EMBL" id="TDP74174.1"/>
    </source>
</evidence>
<dbReference type="RefSeq" id="WP_133698827.1">
    <property type="nucleotide sequence ID" value="NZ_SNXS01000001.1"/>
</dbReference>
<evidence type="ECO:0000256" key="2">
    <source>
        <dbReference type="ARBA" id="ARBA00010790"/>
    </source>
</evidence>
<reference evidence="9 10" key="1">
    <citation type="submission" date="2019-03" db="EMBL/GenBank/DDBJ databases">
        <title>Genomic Encyclopedia of Type Strains, Phase IV (KMG-IV): sequencing the most valuable type-strain genomes for metagenomic binning, comparative biology and taxonomic classification.</title>
        <authorList>
            <person name="Goeker M."/>
        </authorList>
    </citation>
    <scope>NUCLEOTIDE SEQUENCE [LARGE SCALE GENOMIC DNA]</scope>
    <source>
        <strain evidence="9 10">DSM 16998</strain>
    </source>
</reference>
<keyword evidence="4 5" id="KW-0274">FAD</keyword>
<comment type="similarity">
    <text evidence="2 6">Belongs to the GMC oxidoreductase family.</text>
</comment>
<dbReference type="Pfam" id="PF05199">
    <property type="entry name" value="GMC_oxred_C"/>
    <property type="match status" value="1"/>
</dbReference>
<dbReference type="SUPFAM" id="SSF54373">
    <property type="entry name" value="FAD-linked reductases, C-terminal domain"/>
    <property type="match status" value="1"/>
</dbReference>
<protein>
    <submittedName>
        <fullName evidence="9">Choline dehydrogenase-like flavoprotein</fullName>
    </submittedName>
</protein>
<feature type="domain" description="Glucose-methanol-choline oxidoreductase N-terminal" evidence="8">
    <location>
        <begin position="251"/>
        <end position="265"/>
    </location>
</feature>
<dbReference type="OrthoDB" id="9785276at2"/>
<dbReference type="PROSITE" id="PS00624">
    <property type="entry name" value="GMC_OXRED_2"/>
    <property type="match status" value="1"/>
</dbReference>
<dbReference type="GO" id="GO:0050660">
    <property type="term" value="F:flavin adenine dinucleotide binding"/>
    <property type="evidence" value="ECO:0007669"/>
    <property type="project" value="InterPro"/>
</dbReference>
<evidence type="ECO:0000256" key="5">
    <source>
        <dbReference type="PIRSR" id="PIRSR000137-2"/>
    </source>
</evidence>
<sequence>MFDYIIVGGGSAGCVLAARLSEDPNVKVCLLEAGKRDTSVLIHCPAGFALMGQTGFNNWGFETVPQPGLNGRRGYQPRGKTLGGSSSVNAMVYIRGQREDYDEWAAQGNPGWGYEEVLPYFRRAENNERGADAFHGSGGPLNVMDPTSPNRYSPDFVKAGVQAGYPLSTDFNGATQEGVGIYQVTQKAGERFSAAKAYLTPNLSRPNLSVITEAHTTRVLLEGKRAVGVEYRQGGELKRIKASREVLLSAGALQSPQLLMLSGIGAGAQLQQHGIAVLHELAGVGANLHDHINVVEVVDAPQLKDLFGISLPGAWRSIKGIFEWRNQRRGMFTTNFAEAGGFIKSSPELDRPDLQLHFVVAKLVDHGRKTVLGHGYSCHVCLLRPKSRGSLKLASADPLAAPLIDPNFLGEREDVDDMVRGFKRVRALLAQPALAGYGGRETAASASAQTDAEIEQFVRNFADTEYHPVGSCRMGTGDTDVVDPQLRVHGMQGLRVVDASIMPRLVSGNTNAPTIMIAEKAADMIKAAAKLGQ</sequence>
<evidence type="ECO:0000259" key="7">
    <source>
        <dbReference type="PROSITE" id="PS00623"/>
    </source>
</evidence>
<dbReference type="PANTHER" id="PTHR11552:SF147">
    <property type="entry name" value="CHOLINE DEHYDROGENASE, MITOCHONDRIAL"/>
    <property type="match status" value="1"/>
</dbReference>
<dbReference type="InterPro" id="IPR000172">
    <property type="entry name" value="GMC_OxRdtase_N"/>
</dbReference>
<feature type="domain" description="Glucose-methanol-choline oxidoreductase N-terminal" evidence="7">
    <location>
        <begin position="79"/>
        <end position="102"/>
    </location>
</feature>
<feature type="binding site" evidence="5">
    <location>
        <begin position="89"/>
        <end position="92"/>
    </location>
    <ligand>
        <name>FAD</name>
        <dbReference type="ChEBI" id="CHEBI:57692"/>
    </ligand>
</feature>
<dbReference type="GO" id="GO:0016020">
    <property type="term" value="C:membrane"/>
    <property type="evidence" value="ECO:0007669"/>
    <property type="project" value="TreeGrafter"/>
</dbReference>
<evidence type="ECO:0000256" key="6">
    <source>
        <dbReference type="RuleBase" id="RU003968"/>
    </source>
</evidence>
<dbReference type="GO" id="GO:0019285">
    <property type="term" value="P:glycine betaine biosynthetic process from choline"/>
    <property type="evidence" value="ECO:0007669"/>
    <property type="project" value="TreeGrafter"/>
</dbReference>
<dbReference type="Gene3D" id="3.50.50.60">
    <property type="entry name" value="FAD/NAD(P)-binding domain"/>
    <property type="match status" value="1"/>
</dbReference>
<keyword evidence="3 6" id="KW-0285">Flavoprotein</keyword>
<evidence type="ECO:0000256" key="1">
    <source>
        <dbReference type="ARBA" id="ARBA00001974"/>
    </source>
</evidence>
<dbReference type="Pfam" id="PF00732">
    <property type="entry name" value="GMC_oxred_N"/>
    <property type="match status" value="1"/>
</dbReference>
<evidence type="ECO:0000259" key="8">
    <source>
        <dbReference type="PROSITE" id="PS00624"/>
    </source>
</evidence>
<accession>A0A4R6QRQ2</accession>
<organism evidence="9 10">
    <name type="scientific">Roseateles toxinivorans</name>
    <dbReference type="NCBI Taxonomy" id="270368"/>
    <lineage>
        <taxon>Bacteria</taxon>
        <taxon>Pseudomonadati</taxon>
        <taxon>Pseudomonadota</taxon>
        <taxon>Betaproteobacteria</taxon>
        <taxon>Burkholderiales</taxon>
        <taxon>Sphaerotilaceae</taxon>
        <taxon>Roseateles</taxon>
    </lineage>
</organism>
<dbReference type="NCBIfam" id="NF002550">
    <property type="entry name" value="PRK02106.1"/>
    <property type="match status" value="1"/>
</dbReference>
<evidence type="ECO:0000313" key="10">
    <source>
        <dbReference type="Proteomes" id="UP000295361"/>
    </source>
</evidence>
<dbReference type="EMBL" id="SNXS01000001">
    <property type="protein sequence ID" value="TDP74174.1"/>
    <property type="molecule type" value="Genomic_DNA"/>
</dbReference>
<dbReference type="SUPFAM" id="SSF51905">
    <property type="entry name" value="FAD/NAD(P)-binding domain"/>
    <property type="match status" value="1"/>
</dbReference>
<keyword evidence="10" id="KW-1185">Reference proteome</keyword>
<evidence type="ECO:0000256" key="4">
    <source>
        <dbReference type="ARBA" id="ARBA00022827"/>
    </source>
</evidence>
<dbReference type="InParanoid" id="A0A4R6QRQ2"/>
<dbReference type="PROSITE" id="PS00623">
    <property type="entry name" value="GMC_OXRED_1"/>
    <property type="match status" value="1"/>
</dbReference>
<dbReference type="GO" id="GO:0008812">
    <property type="term" value="F:choline dehydrogenase activity"/>
    <property type="evidence" value="ECO:0007669"/>
    <property type="project" value="TreeGrafter"/>
</dbReference>
<name>A0A4R6QRQ2_9BURK</name>
<comment type="cofactor">
    <cofactor evidence="1 5">
        <name>FAD</name>
        <dbReference type="ChEBI" id="CHEBI:57692"/>
    </cofactor>
</comment>